<reference evidence="6 7" key="1">
    <citation type="submission" date="2016-10" db="EMBL/GenBank/DDBJ databases">
        <authorList>
            <person name="de Groot N.N."/>
        </authorList>
    </citation>
    <scope>NUCLEOTIDE SEQUENCE [LARGE SCALE GENOMIC DNA]</scope>
    <source>
        <strain evidence="6 7">DSM 14858</strain>
    </source>
</reference>
<keyword evidence="3 6" id="KW-0238">DNA-binding</keyword>
<dbReference type="PANTHER" id="PTHR30126">
    <property type="entry name" value="HTH-TYPE TRANSCRIPTIONAL REGULATOR"/>
    <property type="match status" value="1"/>
</dbReference>
<evidence type="ECO:0000313" key="6">
    <source>
        <dbReference type="EMBL" id="SEK97461.1"/>
    </source>
</evidence>
<dbReference type="InterPro" id="IPR000847">
    <property type="entry name" value="LysR_HTH_N"/>
</dbReference>
<dbReference type="Pfam" id="PF03466">
    <property type="entry name" value="LysR_substrate"/>
    <property type="match status" value="1"/>
</dbReference>
<dbReference type="Proteomes" id="UP000199283">
    <property type="component" value="Unassembled WGS sequence"/>
</dbReference>
<protein>
    <submittedName>
        <fullName evidence="6">DNA-binding transcriptional regulator, LysR family</fullName>
    </submittedName>
</protein>
<keyword evidence="7" id="KW-1185">Reference proteome</keyword>
<dbReference type="EMBL" id="FNZQ01000002">
    <property type="protein sequence ID" value="SEK97461.1"/>
    <property type="molecule type" value="Genomic_DNA"/>
</dbReference>
<dbReference type="SUPFAM" id="SSF46785">
    <property type="entry name" value="Winged helix' DNA-binding domain"/>
    <property type="match status" value="1"/>
</dbReference>
<dbReference type="Gene3D" id="3.40.190.10">
    <property type="entry name" value="Periplasmic binding protein-like II"/>
    <property type="match status" value="2"/>
</dbReference>
<feature type="domain" description="HTH lysR-type" evidence="5">
    <location>
        <begin position="6"/>
        <end position="63"/>
    </location>
</feature>
<evidence type="ECO:0000256" key="2">
    <source>
        <dbReference type="ARBA" id="ARBA00023015"/>
    </source>
</evidence>
<dbReference type="InterPro" id="IPR005119">
    <property type="entry name" value="LysR_subst-bd"/>
</dbReference>
<dbReference type="InterPro" id="IPR036390">
    <property type="entry name" value="WH_DNA-bd_sf"/>
</dbReference>
<comment type="similarity">
    <text evidence="1">Belongs to the LysR transcriptional regulatory family.</text>
</comment>
<evidence type="ECO:0000256" key="3">
    <source>
        <dbReference type="ARBA" id="ARBA00023125"/>
    </source>
</evidence>
<evidence type="ECO:0000256" key="1">
    <source>
        <dbReference type="ARBA" id="ARBA00009437"/>
    </source>
</evidence>
<dbReference type="InterPro" id="IPR036388">
    <property type="entry name" value="WH-like_DNA-bd_sf"/>
</dbReference>
<sequence length="323" mass="34952">MPLPRTPLQALEAFEKVALSGSMRQAALEMKLSISSVSHHVARLEEQLGTALLDRSSRPLVLTREGREVLHHLSQGLGHLRRATSATAIGGLLGARALRIGIIEDFEARVTPGLATALAGQMPNAKLSIRSILSHDVPGLLNQDELDVAIASEPESRAESLICDPLLRDPFVLVMQKNAGFDPVALLDGSDALPFLRFNREHLIGMQVEAHLARNRITLPDRYAFDSVQSILAIVADGNGWSIITPLGFARAQRFAERVALHPLPLPVFARRISLMSRSDSDRPVAHAIAALLRSIVAQSEVGPIIAAYPWLAGVFATLDPSD</sequence>
<keyword evidence="2" id="KW-0805">Transcription regulation</keyword>
<gene>
    <name evidence="6" type="ORF">SAMN04488526_1709</name>
</gene>
<dbReference type="STRING" id="188906.SAMN04488526_1709"/>
<organism evidence="6 7">
    <name type="scientific">Jannaschia helgolandensis</name>
    <dbReference type="NCBI Taxonomy" id="188906"/>
    <lineage>
        <taxon>Bacteria</taxon>
        <taxon>Pseudomonadati</taxon>
        <taxon>Pseudomonadota</taxon>
        <taxon>Alphaproteobacteria</taxon>
        <taxon>Rhodobacterales</taxon>
        <taxon>Roseobacteraceae</taxon>
        <taxon>Jannaschia</taxon>
    </lineage>
</organism>
<dbReference type="AlphaFoldDB" id="A0A1H7LEQ6"/>
<dbReference type="Gene3D" id="1.10.10.10">
    <property type="entry name" value="Winged helix-like DNA-binding domain superfamily/Winged helix DNA-binding domain"/>
    <property type="match status" value="1"/>
</dbReference>
<evidence type="ECO:0000313" key="7">
    <source>
        <dbReference type="Proteomes" id="UP000199283"/>
    </source>
</evidence>
<name>A0A1H7LEQ6_9RHOB</name>
<accession>A0A1H7LEQ6</accession>
<dbReference type="GO" id="GO:0003700">
    <property type="term" value="F:DNA-binding transcription factor activity"/>
    <property type="evidence" value="ECO:0007669"/>
    <property type="project" value="InterPro"/>
</dbReference>
<evidence type="ECO:0000259" key="5">
    <source>
        <dbReference type="PROSITE" id="PS50931"/>
    </source>
</evidence>
<proteinExistence type="inferred from homology"/>
<dbReference type="RefSeq" id="WP_175495812.1">
    <property type="nucleotide sequence ID" value="NZ_FNZQ01000002.1"/>
</dbReference>
<dbReference type="GO" id="GO:0000976">
    <property type="term" value="F:transcription cis-regulatory region binding"/>
    <property type="evidence" value="ECO:0007669"/>
    <property type="project" value="TreeGrafter"/>
</dbReference>
<keyword evidence="4" id="KW-0804">Transcription</keyword>
<dbReference type="CDD" id="cd05466">
    <property type="entry name" value="PBP2_LTTR_substrate"/>
    <property type="match status" value="1"/>
</dbReference>
<dbReference type="PROSITE" id="PS50931">
    <property type="entry name" value="HTH_LYSR"/>
    <property type="match status" value="1"/>
</dbReference>
<dbReference type="SUPFAM" id="SSF53850">
    <property type="entry name" value="Periplasmic binding protein-like II"/>
    <property type="match status" value="1"/>
</dbReference>
<dbReference type="Pfam" id="PF00126">
    <property type="entry name" value="HTH_1"/>
    <property type="match status" value="1"/>
</dbReference>
<dbReference type="PANTHER" id="PTHR30126:SF40">
    <property type="entry name" value="HTH-TYPE TRANSCRIPTIONAL REGULATOR GLTR"/>
    <property type="match status" value="1"/>
</dbReference>
<evidence type="ECO:0000256" key="4">
    <source>
        <dbReference type="ARBA" id="ARBA00023163"/>
    </source>
</evidence>